<dbReference type="GO" id="GO:0005886">
    <property type="term" value="C:plasma membrane"/>
    <property type="evidence" value="ECO:0007669"/>
    <property type="project" value="UniProtKB-SubCell"/>
</dbReference>
<feature type="compositionally biased region" description="Basic and acidic residues" evidence="12">
    <location>
        <begin position="1"/>
        <end position="18"/>
    </location>
</feature>
<comment type="caution">
    <text evidence="15">The sequence shown here is derived from an EMBL/GenBank/DDBJ whole genome shotgun (WGS) entry which is preliminary data.</text>
</comment>
<keyword evidence="5" id="KW-0735">Signal-anchor</keyword>
<dbReference type="PANTHER" id="PTHR33392">
    <property type="entry name" value="POLYISOPRENYL-TEICHOIC ACID--PEPTIDOGLYCAN TEICHOIC ACID TRANSFERASE TAGU"/>
    <property type="match status" value="1"/>
</dbReference>
<evidence type="ECO:0000256" key="8">
    <source>
        <dbReference type="ARBA" id="ARBA00023136"/>
    </source>
</evidence>
<comment type="subcellular location">
    <subcellularLocation>
        <location evidence="1">Cell membrane</location>
        <topology evidence="1">Single-pass type II membrane protein</topology>
    </subcellularLocation>
</comment>
<reference evidence="15" key="1">
    <citation type="submission" date="2023-03" db="EMBL/GenBank/DDBJ databases">
        <authorList>
            <person name="Shen W."/>
            <person name="Cai J."/>
        </authorList>
    </citation>
    <scope>NUCLEOTIDE SEQUENCE</scope>
    <source>
        <strain evidence="15">K72-2</strain>
    </source>
</reference>
<feature type="compositionally biased region" description="Basic residues" evidence="12">
    <location>
        <begin position="112"/>
        <end position="129"/>
    </location>
</feature>
<feature type="transmembrane region" description="Helical" evidence="13">
    <location>
        <begin position="135"/>
        <end position="154"/>
    </location>
</feature>
<gene>
    <name evidence="15" type="ORF">P7I32_12900</name>
</gene>
<dbReference type="Pfam" id="PF03816">
    <property type="entry name" value="LytR_cpsA_psr"/>
    <property type="match status" value="1"/>
</dbReference>
<organism evidence="15 16">
    <name type="scientific">Enterococcus casseliflavus</name>
    <name type="common">Enterococcus flavescens</name>
    <dbReference type="NCBI Taxonomy" id="37734"/>
    <lineage>
        <taxon>Bacteria</taxon>
        <taxon>Bacillati</taxon>
        <taxon>Bacillota</taxon>
        <taxon>Bacilli</taxon>
        <taxon>Lactobacillales</taxon>
        <taxon>Enterococcaceae</taxon>
        <taxon>Enterococcus</taxon>
    </lineage>
</organism>
<comment type="similarity">
    <text evidence="2">Belongs to the LytR/CpsA/Psr (LCP) family.</text>
</comment>
<evidence type="ECO:0000313" key="15">
    <source>
        <dbReference type="EMBL" id="MDT2965508.1"/>
    </source>
</evidence>
<keyword evidence="3" id="KW-1003">Cell membrane</keyword>
<keyword evidence="7" id="KW-0805">Transcription regulation</keyword>
<accession>A0AAW8US92</accession>
<sequence length="424" mass="46879">MSRMEKNKKLHERLEKESSQAAKESIFARREAKRRNQRVRPSDSTSSADEPVRDILSQNTEHPRASDPRAAQSSRKQSQVGIKKTEGRKSAIPPLSAQGPAMHQGQEQSKQKPQKLKKSKQPKQKKKRKHPVLRIVVRVLLVLFAYSLIAFLVGQQVARSDAAFATTDEETFNGTAAANGARNILLIGSDSREGEAGRADTIMVLQLDGPSKQPKLLSFMRDTLVTIPGYGENKINAAYAFGGADLVRQTLAENFGLETNYYAKVDFRSFEKVIDTLFPSGVAINAEKDMSKNLEVAIKQGQQQMNGLELLQYARFRMDEEGDFGRVRRQQQVMDAIFSEMKNPLAILKLPYAAGKVLGYASTNLPMSFLLKNTFSIARGAGGVDSLTVPVADSWQYGSSASAGSVLVVNLETNQQAIRNFLNE</sequence>
<keyword evidence="8 13" id="KW-0472">Membrane</keyword>
<protein>
    <recommendedName>
        <fullName evidence="11">Regulatory protein MsrR</fullName>
    </recommendedName>
</protein>
<dbReference type="AlphaFoldDB" id="A0AAW8US92"/>
<dbReference type="PANTHER" id="PTHR33392:SF8">
    <property type="entry name" value="REGULATORY PROTEIN MSRR"/>
    <property type="match status" value="1"/>
</dbReference>
<evidence type="ECO:0000259" key="14">
    <source>
        <dbReference type="Pfam" id="PF03816"/>
    </source>
</evidence>
<dbReference type="RefSeq" id="WP_208773236.1">
    <property type="nucleotide sequence ID" value="NZ_JARQDV010000008.1"/>
</dbReference>
<dbReference type="EMBL" id="JARQDV010000008">
    <property type="protein sequence ID" value="MDT2965508.1"/>
    <property type="molecule type" value="Genomic_DNA"/>
</dbReference>
<evidence type="ECO:0000256" key="6">
    <source>
        <dbReference type="ARBA" id="ARBA00022989"/>
    </source>
</evidence>
<evidence type="ECO:0000256" key="10">
    <source>
        <dbReference type="ARBA" id="ARBA00037178"/>
    </source>
</evidence>
<feature type="compositionally biased region" description="Polar residues" evidence="12">
    <location>
        <begin position="71"/>
        <end position="80"/>
    </location>
</feature>
<feature type="domain" description="Cell envelope-related transcriptional attenuator" evidence="14">
    <location>
        <begin position="198"/>
        <end position="342"/>
    </location>
</feature>
<dbReference type="InterPro" id="IPR050922">
    <property type="entry name" value="LytR/CpsA/Psr_CW_biosynth"/>
</dbReference>
<evidence type="ECO:0000256" key="5">
    <source>
        <dbReference type="ARBA" id="ARBA00022968"/>
    </source>
</evidence>
<proteinExistence type="inferred from homology"/>
<dbReference type="Gene3D" id="3.40.630.190">
    <property type="entry name" value="LCP protein"/>
    <property type="match status" value="1"/>
</dbReference>
<dbReference type="NCBIfam" id="TIGR00350">
    <property type="entry name" value="lytR_cpsA_psr"/>
    <property type="match status" value="1"/>
</dbReference>
<evidence type="ECO:0000256" key="7">
    <source>
        <dbReference type="ARBA" id="ARBA00023015"/>
    </source>
</evidence>
<keyword evidence="6 13" id="KW-1133">Transmembrane helix</keyword>
<evidence type="ECO:0000256" key="1">
    <source>
        <dbReference type="ARBA" id="ARBA00004401"/>
    </source>
</evidence>
<dbReference type="InterPro" id="IPR004474">
    <property type="entry name" value="LytR_CpsA_psr"/>
</dbReference>
<evidence type="ECO:0000256" key="13">
    <source>
        <dbReference type="SAM" id="Phobius"/>
    </source>
</evidence>
<evidence type="ECO:0000256" key="3">
    <source>
        <dbReference type="ARBA" id="ARBA00022475"/>
    </source>
</evidence>
<dbReference type="Proteomes" id="UP001268896">
    <property type="component" value="Unassembled WGS sequence"/>
</dbReference>
<evidence type="ECO:0000256" key="4">
    <source>
        <dbReference type="ARBA" id="ARBA00022692"/>
    </source>
</evidence>
<evidence type="ECO:0000313" key="16">
    <source>
        <dbReference type="Proteomes" id="UP001268896"/>
    </source>
</evidence>
<evidence type="ECO:0000256" key="9">
    <source>
        <dbReference type="ARBA" id="ARBA00023163"/>
    </source>
</evidence>
<comment type="function">
    <text evidence="10">Involved in SarA attenuation. Affects resistance to oxacillin and teicoplanin, as well as the synthesis of virulence factors.</text>
</comment>
<name>A0AAW8US92_ENTCA</name>
<keyword evidence="4 13" id="KW-0812">Transmembrane</keyword>
<keyword evidence="9" id="KW-0804">Transcription</keyword>
<evidence type="ECO:0000256" key="12">
    <source>
        <dbReference type="SAM" id="MobiDB-lite"/>
    </source>
</evidence>
<evidence type="ECO:0000256" key="11">
    <source>
        <dbReference type="ARBA" id="ARBA00040752"/>
    </source>
</evidence>
<evidence type="ECO:0000256" key="2">
    <source>
        <dbReference type="ARBA" id="ARBA00006068"/>
    </source>
</evidence>
<feature type="region of interest" description="Disordered" evidence="12">
    <location>
        <begin position="1"/>
        <end position="129"/>
    </location>
</feature>